<protein>
    <recommendedName>
        <fullName evidence="4">AsmA-like C-terminal domain-containing protein</fullName>
    </recommendedName>
</protein>
<evidence type="ECO:0000313" key="2">
    <source>
        <dbReference type="EMBL" id="VTS00349.1"/>
    </source>
</evidence>
<dbReference type="EMBL" id="LR593886">
    <property type="protein sequence ID" value="VTS00349.1"/>
    <property type="molecule type" value="Genomic_DNA"/>
</dbReference>
<gene>
    <name evidence="2" type="ORF">SOIL9_82140</name>
</gene>
<feature type="region of interest" description="Disordered" evidence="1">
    <location>
        <begin position="314"/>
        <end position="335"/>
    </location>
</feature>
<dbReference type="KEGG" id="gms:SOIL9_82140"/>
<reference evidence="2 3" key="1">
    <citation type="submission" date="2019-05" db="EMBL/GenBank/DDBJ databases">
        <authorList>
            <consortium name="Science for Life Laboratories"/>
        </authorList>
    </citation>
    <scope>NUCLEOTIDE SEQUENCE [LARGE SCALE GENOMIC DNA]</scope>
    <source>
        <strain evidence="2">Soil9</strain>
    </source>
</reference>
<keyword evidence="3" id="KW-1185">Reference proteome</keyword>
<accession>A0A6P2DEK8</accession>
<dbReference type="GO" id="GO:0090313">
    <property type="term" value="P:regulation of protein targeting to membrane"/>
    <property type="evidence" value="ECO:0007669"/>
    <property type="project" value="TreeGrafter"/>
</dbReference>
<evidence type="ECO:0008006" key="4">
    <source>
        <dbReference type="Google" id="ProtNLM"/>
    </source>
</evidence>
<name>A0A6P2DEK8_9BACT</name>
<dbReference type="PANTHER" id="PTHR30441:SF8">
    <property type="entry name" value="DUF748 DOMAIN-CONTAINING PROTEIN"/>
    <property type="match status" value="1"/>
</dbReference>
<dbReference type="PANTHER" id="PTHR30441">
    <property type="entry name" value="DUF748 DOMAIN-CONTAINING PROTEIN"/>
    <property type="match status" value="1"/>
</dbReference>
<evidence type="ECO:0000256" key="1">
    <source>
        <dbReference type="SAM" id="MobiDB-lite"/>
    </source>
</evidence>
<dbReference type="GO" id="GO:0005886">
    <property type="term" value="C:plasma membrane"/>
    <property type="evidence" value="ECO:0007669"/>
    <property type="project" value="TreeGrafter"/>
</dbReference>
<sequence length="1133" mass="123642">MRVRSWLIRGLILAGIAALVALGWLANSWVSPERVREKVVATLAEQFEDVDVHVGSARMRILGGIAVSDLRLTRRSDPPGQPFLVVPNAILFHDKEQLNRGRLVIRKVQLDNPTIRVERSADGKWNVAEILKPGPADRPVPTFTVQGATAVVIDHSTVGFPPTTFTDVQGTFLNDPLPALTVQATGTAKQYGPVSIRGRLNRINNHLALSVELAEFPVGAAAVSTAQRFAPEVAPHLAKLSAVANVKADLNFAPESIPQWRHDVRFDVKGARFEHPDLPWPIEKIIATVRSVDGRVKVENATAEVGPAKLNVSLETRADAPPPPGPGAPPTDDPMRRFEEQLLRLDVTVAGVPLNDALFNRLPESLKKGRRMFSPTGQVDAGYKFVREGTGWKRELEIRPKQAGMTYEKFRYPVTEVGGQIKRTTTHTGAETTLIDLNGTAAGQSISVRGQINGTGPDPEINLRVAGTNVPIDDKLFDALPPKYAAIVRDFRATGRGDFVAKIAQRAGVNMTENEFSIDVKDGKLNYTAFPYPLEKLKGRLVIHSNATETDRPLRPGEQLRPLPDNDEVIFDEFTAVHAGALVRMHGSRRPIPNTRDHKLVIHVGGTKVPLDKDLRTALGTVKADTVWTTFAPTGHMTFAAIVDVLDRGPTAARPDFDPPLDPATDVKVTFEFSGPTVTPKFFPYELTELAGWLEYKNNRVDLARMSANHGPSRMKLDAGEIRLYPDGAAWANLGGIELKPCIVDETLKKALPGRLGPALDEIQLKGNTELLIKHLVVSAPPDSQPPGALPPGLLPNVNSATNSSLKIGPSLSPGPPPDPIVYWNAELKLLGASLDTGVTWQDAFGSITCRGRYEGTHLGALDGTVWLDRALVARVPVAEARCKMTAEAQKPDPARLGQYLPTTLQFLNVSSDLFSGKLIGEAAVVLTEPTNYKVWLVATDVNLEKAARHYNLGSDADLKGIAQARLLLGNKLDPKTGRQIVDGEGTIDVPTGRMYNLPVLLDLMKVFRGSVPDKTAFEQAHVAFRVRGDRIKVDQLDLIGKAICLGGSGELDSSGDYVKFEFYMVWSQLLKQMINTPVGDLNKFLSKNLFTIKMSRENGELKYRPEPVPLVTEPTKAVLDRLKRGAGWLTGK</sequence>
<dbReference type="AlphaFoldDB" id="A0A6P2DEK8"/>
<feature type="compositionally biased region" description="Pro residues" evidence="1">
    <location>
        <begin position="320"/>
        <end position="332"/>
    </location>
</feature>
<dbReference type="Proteomes" id="UP000464178">
    <property type="component" value="Chromosome"/>
</dbReference>
<evidence type="ECO:0000313" key="3">
    <source>
        <dbReference type="Proteomes" id="UP000464178"/>
    </source>
</evidence>
<dbReference type="RefSeq" id="WP_162672145.1">
    <property type="nucleotide sequence ID" value="NZ_LR593886.1"/>
</dbReference>
<proteinExistence type="predicted"/>
<dbReference type="InterPro" id="IPR052894">
    <property type="entry name" value="AsmA-related"/>
</dbReference>
<organism evidence="2 3">
    <name type="scientific">Gemmata massiliana</name>
    <dbReference type="NCBI Taxonomy" id="1210884"/>
    <lineage>
        <taxon>Bacteria</taxon>
        <taxon>Pseudomonadati</taxon>
        <taxon>Planctomycetota</taxon>
        <taxon>Planctomycetia</taxon>
        <taxon>Gemmatales</taxon>
        <taxon>Gemmataceae</taxon>
        <taxon>Gemmata</taxon>
    </lineage>
</organism>